<organism evidence="2 3">
    <name type="scientific">Amylocarpus encephaloides</name>
    <dbReference type="NCBI Taxonomy" id="45428"/>
    <lineage>
        <taxon>Eukaryota</taxon>
        <taxon>Fungi</taxon>
        <taxon>Dikarya</taxon>
        <taxon>Ascomycota</taxon>
        <taxon>Pezizomycotina</taxon>
        <taxon>Leotiomycetes</taxon>
        <taxon>Helotiales</taxon>
        <taxon>Helotiales incertae sedis</taxon>
        <taxon>Amylocarpus</taxon>
    </lineage>
</organism>
<accession>A0A9P7YM59</accession>
<protein>
    <recommendedName>
        <fullName evidence="4">HNH nuclease domain-containing protein</fullName>
    </recommendedName>
</protein>
<dbReference type="Proteomes" id="UP000824998">
    <property type="component" value="Unassembled WGS sequence"/>
</dbReference>
<dbReference type="OrthoDB" id="3800761at2759"/>
<feature type="region of interest" description="Disordered" evidence="1">
    <location>
        <begin position="191"/>
        <end position="266"/>
    </location>
</feature>
<reference evidence="2" key="1">
    <citation type="journal article" date="2021" name="IMA Fungus">
        <title>Genomic characterization of three marine fungi, including Emericellopsis atlantica sp. nov. with signatures of a generalist lifestyle and marine biomass degradation.</title>
        <authorList>
            <person name="Hagestad O.C."/>
            <person name="Hou L."/>
            <person name="Andersen J.H."/>
            <person name="Hansen E.H."/>
            <person name="Altermark B."/>
            <person name="Li C."/>
            <person name="Kuhnert E."/>
            <person name="Cox R.J."/>
            <person name="Crous P.W."/>
            <person name="Spatafora J.W."/>
            <person name="Lail K."/>
            <person name="Amirebrahimi M."/>
            <person name="Lipzen A."/>
            <person name="Pangilinan J."/>
            <person name="Andreopoulos W."/>
            <person name="Hayes R.D."/>
            <person name="Ng V."/>
            <person name="Grigoriev I.V."/>
            <person name="Jackson S.A."/>
            <person name="Sutton T.D.S."/>
            <person name="Dobson A.D.W."/>
            <person name="Rama T."/>
        </authorList>
    </citation>
    <scope>NUCLEOTIDE SEQUENCE</scope>
    <source>
        <strain evidence="2">TRa018bII</strain>
    </source>
</reference>
<feature type="compositionally biased region" description="Basic and acidic residues" evidence="1">
    <location>
        <begin position="245"/>
        <end position="266"/>
    </location>
</feature>
<keyword evidence="3" id="KW-1185">Reference proteome</keyword>
<dbReference type="AlphaFoldDB" id="A0A9P7YM59"/>
<feature type="compositionally biased region" description="Basic and acidic residues" evidence="1">
    <location>
        <begin position="204"/>
        <end position="229"/>
    </location>
</feature>
<gene>
    <name evidence="2" type="ORF">BJ875DRAFT_233074</name>
</gene>
<dbReference type="EMBL" id="MU251409">
    <property type="protein sequence ID" value="KAG9236374.1"/>
    <property type="molecule type" value="Genomic_DNA"/>
</dbReference>
<feature type="compositionally biased region" description="Low complexity" evidence="1">
    <location>
        <begin position="230"/>
        <end position="243"/>
    </location>
</feature>
<evidence type="ECO:0000313" key="3">
    <source>
        <dbReference type="Proteomes" id="UP000824998"/>
    </source>
</evidence>
<evidence type="ECO:0008006" key="4">
    <source>
        <dbReference type="Google" id="ProtNLM"/>
    </source>
</evidence>
<name>A0A9P7YM59_9HELO</name>
<evidence type="ECO:0000313" key="2">
    <source>
        <dbReference type="EMBL" id="KAG9236374.1"/>
    </source>
</evidence>
<proteinExistence type="predicted"/>
<evidence type="ECO:0000256" key="1">
    <source>
        <dbReference type="SAM" id="MobiDB-lite"/>
    </source>
</evidence>
<comment type="caution">
    <text evidence="2">The sequence shown here is derived from an EMBL/GenBank/DDBJ whole genome shotgun (WGS) entry which is preliminary data.</text>
</comment>
<sequence length="291" mass="33277">MLALWGKPCGRLPCYWEQRSHYGLIDFQEKQNPQNAIALCGTCHTNFDHVHNPSFFFLPTDLDYFLNYERQDRKRRRKLGHRTGIIPARTCPTAQTYQDHQRHQGVEGARVGVLYTRIVVKDFLPQYPGRAPFQPGLSEYGATKSWTGSPMAPLHRAVLILQKLNLHGIPREIRDALRQLQDVYSEELDLDDLDTISQGSTETGEPKEIDFEEGRREQYGEDGRREPRAKSQQSGAGQRSASGNREQDDAEHIVNKEEGRTRTLEGKDHSEANLKWYIHTLGYAITISTAC</sequence>